<dbReference type="PANTHER" id="PTHR10133:SF27">
    <property type="entry name" value="DNA POLYMERASE NU"/>
    <property type="match status" value="1"/>
</dbReference>
<dbReference type="SUPFAM" id="SSF56672">
    <property type="entry name" value="DNA/RNA polymerases"/>
    <property type="match status" value="1"/>
</dbReference>
<evidence type="ECO:0000313" key="3">
    <source>
        <dbReference type="EMBL" id="AQM32720.1"/>
    </source>
</evidence>
<feature type="domain" description="DNA-directed DNA polymerase family A palm" evidence="2">
    <location>
        <begin position="387"/>
        <end position="588"/>
    </location>
</feature>
<accession>A0A240F7E5</accession>
<dbReference type="InterPro" id="IPR002298">
    <property type="entry name" value="DNA_polymerase_A"/>
</dbReference>
<dbReference type="Gene3D" id="1.10.150.20">
    <property type="entry name" value="5' to 3' exonuclease, C-terminal subdomain"/>
    <property type="match status" value="1"/>
</dbReference>
<keyword evidence="1" id="KW-0235">DNA replication</keyword>
<gene>
    <name evidence="3" type="primary">POLA</name>
</gene>
<name>A0A240F7E5_9VIRU</name>
<dbReference type="GO" id="GO:0003887">
    <property type="term" value="F:DNA-directed DNA polymerase activity"/>
    <property type="evidence" value="ECO:0007669"/>
    <property type="project" value="InterPro"/>
</dbReference>
<dbReference type="SMART" id="SM00482">
    <property type="entry name" value="POLAc"/>
    <property type="match status" value="1"/>
</dbReference>
<protein>
    <submittedName>
        <fullName evidence="3">DNA polymerase A</fullName>
    </submittedName>
</protein>
<organism evidence="3">
    <name type="scientific">uncultured virus</name>
    <dbReference type="NCBI Taxonomy" id="340016"/>
    <lineage>
        <taxon>Viruses</taxon>
        <taxon>environmental samples</taxon>
    </lineage>
</organism>
<dbReference type="PANTHER" id="PTHR10133">
    <property type="entry name" value="DNA POLYMERASE I"/>
    <property type="match status" value="1"/>
</dbReference>
<dbReference type="Gene3D" id="3.30.70.370">
    <property type="match status" value="1"/>
</dbReference>
<evidence type="ECO:0000259" key="2">
    <source>
        <dbReference type="SMART" id="SM00482"/>
    </source>
</evidence>
<dbReference type="SUPFAM" id="SSF53098">
    <property type="entry name" value="Ribonuclease H-like"/>
    <property type="match status" value="1"/>
</dbReference>
<dbReference type="InterPro" id="IPR043502">
    <property type="entry name" value="DNA/RNA_pol_sf"/>
</dbReference>
<dbReference type="InterPro" id="IPR001098">
    <property type="entry name" value="DNA-dir_DNA_pol_A_palm_dom"/>
</dbReference>
<dbReference type="Gene3D" id="3.30.420.10">
    <property type="entry name" value="Ribonuclease H-like superfamily/Ribonuclease H"/>
    <property type="match status" value="1"/>
</dbReference>
<sequence length="627" mass="71665">MKTYVVDIETDGLISSKIHVMSAGYQDDNGEWKIISTDDYDKMKAIMGNEEVTIIGHNFIAFDAVEIERVLGIEVKAKIIDTLALAWYIYPERIGSYGLAAFGEDYGIPKPKIDDWEGLTYDQYAHRCEEDVKINIKVWEDINQKLLGLYDNERDLDRFMKYLMFKMECVAKQRKIQCKVDVDKVKENIDILESLKEPKIDRLVQAMPLGRVIKSKPKTMFKQDGSPSIRAEKWYAYLRENNLPLDTEEIRDDANPASNKQLKDWLESLGWKPRIFKEGANGNVAQVRDDNRELCESVLKLVDVEPAIADLDGLSVINHRLGVLNSFLDTVDDKGYTVASMSGFTNTLRLRHSRPIANLPGVTRQIKDAMDEGMSKIEAISHNLRDGQIIRECIVAPEGYKLCGSDVTSLEDNTKRHYMWDYDPEYVTDQMVEGFDPHLDLAIKAGAIKEEDVPQLKAEGKLKPIRDIYKMANYSCIYGVGAAKLADSTGLSVNEAREVIAKYWDRNWSIKQLPNDMIVKTVGQQQWLLNPLNKFWYSIRAEKDIFSTLNQGTGAYVFDCWVKIAMAEGITPFLQYHDEIVSLCPIGQEERFKEVLEDSMYKVNELLKLNIEITVDVQFGHTYADVH</sequence>
<dbReference type="EMBL" id="KU595554">
    <property type="protein sequence ID" value="AQM32720.1"/>
    <property type="molecule type" value="Genomic_DNA"/>
</dbReference>
<dbReference type="GO" id="GO:0006302">
    <property type="term" value="P:double-strand break repair"/>
    <property type="evidence" value="ECO:0007669"/>
    <property type="project" value="TreeGrafter"/>
</dbReference>
<dbReference type="GO" id="GO:0006261">
    <property type="term" value="P:DNA-templated DNA replication"/>
    <property type="evidence" value="ECO:0007669"/>
    <property type="project" value="InterPro"/>
</dbReference>
<evidence type="ECO:0000256" key="1">
    <source>
        <dbReference type="ARBA" id="ARBA00022705"/>
    </source>
</evidence>
<dbReference type="InterPro" id="IPR036397">
    <property type="entry name" value="RNaseH_sf"/>
</dbReference>
<dbReference type="Gene3D" id="1.20.1060.10">
    <property type="entry name" value="Taq DNA Polymerase, Chain T, domain 4"/>
    <property type="match status" value="1"/>
</dbReference>
<dbReference type="Pfam" id="PF00476">
    <property type="entry name" value="DNA_pol_A"/>
    <property type="match status" value="1"/>
</dbReference>
<dbReference type="InterPro" id="IPR012337">
    <property type="entry name" value="RNaseH-like_sf"/>
</dbReference>
<proteinExistence type="predicted"/>
<reference evidence="3" key="1">
    <citation type="journal article" date="2017" name="ISME J.">
        <title>Novel chaperonins are prevalent in the virioplankton and demonstrate links to viral biology and ecology.</title>
        <authorList>
            <person name="Marine R.L."/>
            <person name="Nasko D.J."/>
            <person name="Wray J."/>
            <person name="Polson S.W."/>
            <person name="Wommack K.E."/>
        </authorList>
    </citation>
    <scope>NUCLEOTIDE SEQUENCE</scope>
</reference>
<dbReference type="GO" id="GO:0003677">
    <property type="term" value="F:DNA binding"/>
    <property type="evidence" value="ECO:0007669"/>
    <property type="project" value="InterPro"/>
</dbReference>